<proteinExistence type="predicted"/>
<dbReference type="InterPro" id="IPR045916">
    <property type="entry name" value="DUF5777"/>
</dbReference>
<dbReference type="Pfam" id="PF19089">
    <property type="entry name" value="DUF5777"/>
    <property type="match status" value="1"/>
</dbReference>
<evidence type="ECO:0000313" key="2">
    <source>
        <dbReference type="EMBL" id="BBE19246.1"/>
    </source>
</evidence>
<accession>A0A5K7SCS3</accession>
<dbReference type="AlphaFoldDB" id="A0A5K7SCS3"/>
<reference evidence="2" key="1">
    <citation type="journal article" date="2020" name="Int. J. Syst. Evol. Microbiol.">
        <title>Aquipluma nitroreducens gen. nov. sp. nov., a novel facultatively anaerobic bacterium isolated from a freshwater lake.</title>
        <authorList>
            <person name="Watanabe M."/>
            <person name="Kojima H."/>
            <person name="Fukui M."/>
        </authorList>
    </citation>
    <scope>NUCLEOTIDE SEQUENCE</scope>
    <source>
        <strain evidence="2">MeG22</strain>
    </source>
</reference>
<dbReference type="SUPFAM" id="SSF56935">
    <property type="entry name" value="Porins"/>
    <property type="match status" value="1"/>
</dbReference>
<dbReference type="KEGG" id="anf:AQPE_3422"/>
<feature type="domain" description="DUF5777" evidence="1">
    <location>
        <begin position="44"/>
        <end position="292"/>
    </location>
</feature>
<evidence type="ECO:0000313" key="3">
    <source>
        <dbReference type="Proteomes" id="UP001193389"/>
    </source>
</evidence>
<organism evidence="2 3">
    <name type="scientific">Aquipluma nitroreducens</name>
    <dbReference type="NCBI Taxonomy" id="2010828"/>
    <lineage>
        <taxon>Bacteria</taxon>
        <taxon>Pseudomonadati</taxon>
        <taxon>Bacteroidota</taxon>
        <taxon>Bacteroidia</taxon>
        <taxon>Marinilabiliales</taxon>
        <taxon>Prolixibacteraceae</taxon>
        <taxon>Aquipluma</taxon>
    </lineage>
</organism>
<evidence type="ECO:0000259" key="1">
    <source>
        <dbReference type="Pfam" id="PF19089"/>
    </source>
</evidence>
<protein>
    <recommendedName>
        <fullName evidence="1">DUF5777 domain-containing protein</fullName>
    </recommendedName>
</protein>
<dbReference type="RefSeq" id="WP_318347509.1">
    <property type="nucleotide sequence ID" value="NZ_AP018694.1"/>
</dbReference>
<keyword evidence="3" id="KW-1185">Reference proteome</keyword>
<dbReference type="Proteomes" id="UP001193389">
    <property type="component" value="Chromosome"/>
</dbReference>
<sequence length="298" mass="34458">MKRIQYIFIALFLLIFSGNTYSQDLDALLNAETKPTIDYATATFKASRIINGHSIEQMKKRQLDFRISHRFGPLNDGAYGLFGLDQSKIHFSLEYGVTDWLMLGVGRGSLNKTYDSFAKFRLLRQSSGVKWMPVSLSYFTSVELNTLKFQDPTRTNYFSSRLAFVHQLLIARKFNDKFSFQLSPTFIHRNLVKTELDMNDVYAMGFGARYKLSKRLSLNAEYYYNYNPNNKFQDTKYYNSASVGVDIETGGHVFQIMLTNSLGMREGSFIPQTTDNWFDKGIHLGFNISRVFSFQKDR</sequence>
<name>A0A5K7SCS3_9BACT</name>
<dbReference type="EMBL" id="AP018694">
    <property type="protein sequence ID" value="BBE19246.1"/>
    <property type="molecule type" value="Genomic_DNA"/>
</dbReference>
<gene>
    <name evidence="2" type="ORF">AQPE_3422</name>
</gene>